<dbReference type="GO" id="GO:0006281">
    <property type="term" value="P:DNA repair"/>
    <property type="evidence" value="ECO:0007669"/>
    <property type="project" value="TreeGrafter"/>
</dbReference>
<sequence length="480" mass="53570">MDKEALTAVLTDKFGFTSFKPGQAEVLEALTAGKNTLAMLPTGGGKSLIYQMMGNLREGLVVIVTPLLSLMQDQVARLNYAGESKVVALNSTLPQDARRTILRGLNQYKFLFVSPEMLGQTVVQSALRKVKINLLVVDEAHTIVSWGPDFRPDYLALPQVHQKLGQPQLLLLTATATPQMMSNITSPFGLVPEDWFIYRQSVDRPNIYLHTEQLDNEGQKRERLAELVRQLKGPGIVYFSSRKLATSMAEWLRETTGQRVAAYHAGLDTMSRYRIQQQFMMGQIDVITATSAFGMGIDKEDVRYVIHYHLSNDLANYLQEIGRAGRDGEQSAAVLLYVPGDETMQLHMIDSTIPTREVVFGYLEKRFGTDEIGKDKANLLDFYTKQGLTADQIADMFDQRRQQRQADLARLVGYAKSPSGLRATLLTHFGDETTGAPNTESVGAHDWHPEELALVATTQDEQPVGVTDWRTQVAKLFNLG</sequence>
<comment type="caution">
    <text evidence="7">The sequence shown here is derived from an EMBL/GenBank/DDBJ whole genome shotgun (WGS) entry which is preliminary data.</text>
</comment>
<gene>
    <name evidence="7" type="primary">recQ_1</name>
    <name evidence="7" type="ORF">ab3b_01800</name>
</gene>
<dbReference type="EMBL" id="JWHT01000041">
    <property type="protein sequence ID" value="KIU22405.1"/>
    <property type="molecule type" value="Genomic_DNA"/>
</dbReference>
<name>A0A0D1LQM5_9LACO</name>
<dbReference type="GO" id="GO:0030894">
    <property type="term" value="C:replisome"/>
    <property type="evidence" value="ECO:0007669"/>
    <property type="project" value="TreeGrafter"/>
</dbReference>
<dbReference type="PROSITE" id="PS51194">
    <property type="entry name" value="HELICASE_CTER"/>
    <property type="match status" value="1"/>
</dbReference>
<evidence type="ECO:0000256" key="2">
    <source>
        <dbReference type="ARBA" id="ARBA00022801"/>
    </source>
</evidence>
<dbReference type="InterPro" id="IPR027417">
    <property type="entry name" value="P-loop_NTPase"/>
</dbReference>
<proteinExistence type="predicted"/>
<keyword evidence="2 7" id="KW-0378">Hydrolase</keyword>
<evidence type="ECO:0000256" key="1">
    <source>
        <dbReference type="ARBA" id="ARBA00022741"/>
    </source>
</evidence>
<reference evidence="7 8" key="1">
    <citation type="journal article" date="2015" name="Microbiology (Mosc.)">
        <title>Genomics of the Weissella cibaria species with an examination of its metabolic traits.</title>
        <authorList>
            <person name="Lynch K.M."/>
            <person name="Lucid A."/>
            <person name="Arendt E.K."/>
            <person name="Sleator R.D."/>
            <person name="Lucey B."/>
            <person name="Coffey A."/>
        </authorList>
    </citation>
    <scope>NUCLEOTIDE SEQUENCE [LARGE SCALE GENOMIC DNA]</scope>
    <source>
        <strain evidence="7 8">AB3b</strain>
    </source>
</reference>
<evidence type="ECO:0000259" key="5">
    <source>
        <dbReference type="PROSITE" id="PS51192"/>
    </source>
</evidence>
<dbReference type="SMART" id="SM00490">
    <property type="entry name" value="HELICc"/>
    <property type="match status" value="1"/>
</dbReference>
<dbReference type="InterPro" id="IPR004589">
    <property type="entry name" value="DNA_helicase_ATP-dep_RecQ"/>
</dbReference>
<dbReference type="GO" id="GO:0009378">
    <property type="term" value="F:four-way junction helicase activity"/>
    <property type="evidence" value="ECO:0007669"/>
    <property type="project" value="TreeGrafter"/>
</dbReference>
<organism evidence="7 8">
    <name type="scientific">Weissella cibaria</name>
    <dbReference type="NCBI Taxonomy" id="137591"/>
    <lineage>
        <taxon>Bacteria</taxon>
        <taxon>Bacillati</taxon>
        <taxon>Bacillota</taxon>
        <taxon>Bacilli</taxon>
        <taxon>Lactobacillales</taxon>
        <taxon>Lactobacillaceae</taxon>
        <taxon>Weissella</taxon>
    </lineage>
</organism>
<dbReference type="RefSeq" id="WP_043941617.1">
    <property type="nucleotide sequence ID" value="NZ_JWHT01000041.1"/>
</dbReference>
<dbReference type="CDD" id="cd17920">
    <property type="entry name" value="DEXHc_RecQ"/>
    <property type="match status" value="1"/>
</dbReference>
<keyword evidence="1" id="KW-0547">Nucleotide-binding</keyword>
<dbReference type="Pfam" id="PF00271">
    <property type="entry name" value="Helicase_C"/>
    <property type="match status" value="1"/>
</dbReference>
<dbReference type="AlphaFoldDB" id="A0A0D1LQM5"/>
<dbReference type="SMART" id="SM00487">
    <property type="entry name" value="DEXDc"/>
    <property type="match status" value="1"/>
</dbReference>
<evidence type="ECO:0000256" key="3">
    <source>
        <dbReference type="ARBA" id="ARBA00022806"/>
    </source>
</evidence>
<keyword evidence="3" id="KW-0347">Helicase</keyword>
<dbReference type="PATRIC" id="fig|137591.24.peg.1747"/>
<evidence type="ECO:0000259" key="6">
    <source>
        <dbReference type="PROSITE" id="PS51194"/>
    </source>
</evidence>
<dbReference type="InterPro" id="IPR001650">
    <property type="entry name" value="Helicase_C-like"/>
</dbReference>
<dbReference type="GO" id="GO:0043590">
    <property type="term" value="C:bacterial nucleoid"/>
    <property type="evidence" value="ECO:0007669"/>
    <property type="project" value="TreeGrafter"/>
</dbReference>
<accession>A0A0D1LQM5</accession>
<dbReference type="PANTHER" id="PTHR13710">
    <property type="entry name" value="DNA HELICASE RECQ FAMILY MEMBER"/>
    <property type="match status" value="1"/>
</dbReference>
<protein>
    <submittedName>
        <fullName evidence="7">RecQ_1 protein</fullName>
        <ecNumber evidence="7">3.6.4.12</ecNumber>
    </submittedName>
</protein>
<dbReference type="Pfam" id="PF00270">
    <property type="entry name" value="DEAD"/>
    <property type="match status" value="1"/>
</dbReference>
<dbReference type="PANTHER" id="PTHR13710:SF84">
    <property type="entry name" value="ATP-DEPENDENT DNA HELICASE RECS-RELATED"/>
    <property type="match status" value="1"/>
</dbReference>
<dbReference type="GO" id="GO:0006310">
    <property type="term" value="P:DNA recombination"/>
    <property type="evidence" value="ECO:0007669"/>
    <property type="project" value="InterPro"/>
</dbReference>
<dbReference type="GO" id="GO:0005737">
    <property type="term" value="C:cytoplasm"/>
    <property type="evidence" value="ECO:0007669"/>
    <property type="project" value="TreeGrafter"/>
</dbReference>
<evidence type="ECO:0000256" key="4">
    <source>
        <dbReference type="ARBA" id="ARBA00022840"/>
    </source>
</evidence>
<dbReference type="EC" id="3.6.4.12" evidence="7"/>
<dbReference type="GO" id="GO:0043138">
    <property type="term" value="F:3'-5' DNA helicase activity"/>
    <property type="evidence" value="ECO:0007669"/>
    <property type="project" value="TreeGrafter"/>
</dbReference>
<dbReference type="Gene3D" id="3.40.50.300">
    <property type="entry name" value="P-loop containing nucleotide triphosphate hydrolases"/>
    <property type="match status" value="2"/>
</dbReference>
<dbReference type="Proteomes" id="UP000032289">
    <property type="component" value="Unassembled WGS sequence"/>
</dbReference>
<evidence type="ECO:0000313" key="8">
    <source>
        <dbReference type="Proteomes" id="UP000032289"/>
    </source>
</evidence>
<dbReference type="GO" id="GO:0005524">
    <property type="term" value="F:ATP binding"/>
    <property type="evidence" value="ECO:0007669"/>
    <property type="project" value="UniProtKB-KW"/>
</dbReference>
<dbReference type="GO" id="GO:0016787">
    <property type="term" value="F:hydrolase activity"/>
    <property type="evidence" value="ECO:0007669"/>
    <property type="project" value="UniProtKB-KW"/>
</dbReference>
<feature type="domain" description="Helicase ATP-binding" evidence="5">
    <location>
        <begin position="27"/>
        <end position="194"/>
    </location>
</feature>
<dbReference type="InterPro" id="IPR014001">
    <property type="entry name" value="Helicase_ATP-bd"/>
</dbReference>
<keyword evidence="4" id="KW-0067">ATP-binding</keyword>
<feature type="domain" description="Helicase C-terminal" evidence="6">
    <location>
        <begin position="223"/>
        <end position="380"/>
    </location>
</feature>
<evidence type="ECO:0000313" key="7">
    <source>
        <dbReference type="EMBL" id="KIU22405.1"/>
    </source>
</evidence>
<dbReference type="InterPro" id="IPR011545">
    <property type="entry name" value="DEAD/DEAH_box_helicase_dom"/>
</dbReference>
<dbReference type="GO" id="GO:0003676">
    <property type="term" value="F:nucleic acid binding"/>
    <property type="evidence" value="ECO:0007669"/>
    <property type="project" value="InterPro"/>
</dbReference>
<dbReference type="SUPFAM" id="SSF52540">
    <property type="entry name" value="P-loop containing nucleoside triphosphate hydrolases"/>
    <property type="match status" value="1"/>
</dbReference>
<dbReference type="PROSITE" id="PS51192">
    <property type="entry name" value="HELICASE_ATP_BIND_1"/>
    <property type="match status" value="1"/>
</dbReference>
<dbReference type="NCBIfam" id="TIGR00614">
    <property type="entry name" value="recQ_fam"/>
    <property type="match status" value="1"/>
</dbReference>